<proteinExistence type="predicted"/>
<sequence length="151" mass="17626">MMKPLVGRTIEEFRRCVFYMDGKLLDEHVLLFFKIEDSWYSISFSDGQMAFRRQQEEPQLSEPDDFDKDFAYPVFTVDLLSKYAGREIRSTSFYVAKIPTRDLFGIYVSYGDSGFCFLDEANGDYCYLQDGPPDTTDDSFELVNRDLCLEI</sequence>
<dbReference type="Proteomes" id="UP000248925">
    <property type="component" value="Unassembled WGS sequence"/>
</dbReference>
<organism evidence="1 2">
    <name type="scientific">Rhizobium tubonense</name>
    <dbReference type="NCBI Taxonomy" id="484088"/>
    <lineage>
        <taxon>Bacteria</taxon>
        <taxon>Pseudomonadati</taxon>
        <taxon>Pseudomonadota</taxon>
        <taxon>Alphaproteobacteria</taxon>
        <taxon>Hyphomicrobiales</taxon>
        <taxon>Rhizobiaceae</taxon>
        <taxon>Rhizobium/Agrobacterium group</taxon>
        <taxon>Rhizobium</taxon>
    </lineage>
</organism>
<dbReference type="AlphaFoldDB" id="A0A2W4DTF0"/>
<comment type="caution">
    <text evidence="1">The sequence shown here is derived from an EMBL/GenBank/DDBJ whole genome shotgun (WGS) entry which is preliminary data.</text>
</comment>
<reference evidence="1 2" key="1">
    <citation type="journal article" date="2018" name="Sci. Rep.">
        <title>Rhizobium tumorigenes sp. nov., a novel plant tumorigenic bacterium isolated from cane gall tumors on thornless blackberry.</title>
        <authorList>
            <person name="Kuzmanovi N."/>
            <person name="Smalla K."/>
            <person name="Gronow S."/>
            <person name="PuBawska J."/>
        </authorList>
    </citation>
    <scope>NUCLEOTIDE SEQUENCE [LARGE SCALE GENOMIC DNA]</scope>
    <source>
        <strain evidence="1 2">CCBAU 85046</strain>
    </source>
</reference>
<protein>
    <submittedName>
        <fullName evidence="1">Uncharacterized protein</fullName>
    </submittedName>
</protein>
<dbReference type="OrthoDB" id="6637031at2"/>
<evidence type="ECO:0000313" key="2">
    <source>
        <dbReference type="Proteomes" id="UP000248925"/>
    </source>
</evidence>
<gene>
    <name evidence="1" type="ORF">CPY51_31755</name>
</gene>
<name>A0A2W4DTF0_9HYPH</name>
<dbReference type="RefSeq" id="WP_111164359.1">
    <property type="nucleotide sequence ID" value="NZ_PCDP01000083.1"/>
</dbReference>
<keyword evidence="2" id="KW-1185">Reference proteome</keyword>
<evidence type="ECO:0000313" key="1">
    <source>
        <dbReference type="EMBL" id="PZM07436.1"/>
    </source>
</evidence>
<dbReference type="EMBL" id="PCDP01000083">
    <property type="protein sequence ID" value="PZM07436.1"/>
    <property type="molecule type" value="Genomic_DNA"/>
</dbReference>
<accession>A0A2W4DTF0</accession>